<name>A0A0A8Z6W0_ARUDO</name>
<dbReference type="EMBL" id="GBRH01262796">
    <property type="protein sequence ID" value="JAD35099.1"/>
    <property type="molecule type" value="Transcribed_RNA"/>
</dbReference>
<accession>A0A0A8Z6W0</accession>
<evidence type="ECO:0000313" key="1">
    <source>
        <dbReference type="EMBL" id="JAD35099.1"/>
    </source>
</evidence>
<sequence>MLGRAINHAFCTCYHLLTLRRTKPMPIRISILVLCPLEFCLVSWAE</sequence>
<dbReference type="AlphaFoldDB" id="A0A0A8Z6W0"/>
<proteinExistence type="predicted"/>
<organism evidence="1">
    <name type="scientific">Arundo donax</name>
    <name type="common">Giant reed</name>
    <name type="synonym">Donax arundinaceus</name>
    <dbReference type="NCBI Taxonomy" id="35708"/>
    <lineage>
        <taxon>Eukaryota</taxon>
        <taxon>Viridiplantae</taxon>
        <taxon>Streptophyta</taxon>
        <taxon>Embryophyta</taxon>
        <taxon>Tracheophyta</taxon>
        <taxon>Spermatophyta</taxon>
        <taxon>Magnoliopsida</taxon>
        <taxon>Liliopsida</taxon>
        <taxon>Poales</taxon>
        <taxon>Poaceae</taxon>
        <taxon>PACMAD clade</taxon>
        <taxon>Arundinoideae</taxon>
        <taxon>Arundineae</taxon>
        <taxon>Arundo</taxon>
    </lineage>
</organism>
<reference evidence="1" key="2">
    <citation type="journal article" date="2015" name="Data Brief">
        <title>Shoot transcriptome of the giant reed, Arundo donax.</title>
        <authorList>
            <person name="Barrero R.A."/>
            <person name="Guerrero F.D."/>
            <person name="Moolhuijzen P."/>
            <person name="Goolsby J.A."/>
            <person name="Tidwell J."/>
            <person name="Bellgard S.E."/>
            <person name="Bellgard M.I."/>
        </authorList>
    </citation>
    <scope>NUCLEOTIDE SEQUENCE</scope>
    <source>
        <tissue evidence="1">Shoot tissue taken approximately 20 cm above the soil surface</tissue>
    </source>
</reference>
<protein>
    <submittedName>
        <fullName evidence="1">Uncharacterized protein</fullName>
    </submittedName>
</protein>
<reference evidence="1" key="1">
    <citation type="submission" date="2014-09" db="EMBL/GenBank/DDBJ databases">
        <authorList>
            <person name="Magalhaes I.L.F."/>
            <person name="Oliveira U."/>
            <person name="Santos F.R."/>
            <person name="Vidigal T.H.D.A."/>
            <person name="Brescovit A.D."/>
            <person name="Santos A.J."/>
        </authorList>
    </citation>
    <scope>NUCLEOTIDE SEQUENCE</scope>
    <source>
        <tissue evidence="1">Shoot tissue taken approximately 20 cm above the soil surface</tissue>
    </source>
</reference>